<dbReference type="GO" id="GO:0046872">
    <property type="term" value="F:metal ion binding"/>
    <property type="evidence" value="ECO:0007669"/>
    <property type="project" value="UniProtKB-KW"/>
</dbReference>
<dbReference type="InterPro" id="IPR001352">
    <property type="entry name" value="RNase_HII/HIII"/>
</dbReference>
<feature type="domain" description="RNase H type-2" evidence="14">
    <location>
        <begin position="17"/>
        <end position="205"/>
    </location>
</feature>
<evidence type="ECO:0000256" key="8">
    <source>
        <dbReference type="ARBA" id="ARBA00022490"/>
    </source>
</evidence>
<evidence type="ECO:0000256" key="4">
    <source>
        <dbReference type="ARBA" id="ARBA00004496"/>
    </source>
</evidence>
<comment type="cofactor">
    <cofactor evidence="3">
        <name>Mg(2+)</name>
        <dbReference type="ChEBI" id="CHEBI:18420"/>
    </cofactor>
</comment>
<dbReference type="InterPro" id="IPR012337">
    <property type="entry name" value="RNaseH-like_sf"/>
</dbReference>
<protein>
    <recommendedName>
        <fullName evidence="7">Ribonuclease HII</fullName>
        <ecNumber evidence="6">3.1.26.4</ecNumber>
    </recommendedName>
</protein>
<dbReference type="InterPro" id="IPR024567">
    <property type="entry name" value="RNase_HII/HIII_dom"/>
</dbReference>
<dbReference type="GO" id="GO:0006298">
    <property type="term" value="P:mismatch repair"/>
    <property type="evidence" value="ECO:0007669"/>
    <property type="project" value="TreeGrafter"/>
</dbReference>
<organism evidence="15">
    <name type="scientific">freshwater metagenome</name>
    <dbReference type="NCBI Taxonomy" id="449393"/>
    <lineage>
        <taxon>unclassified sequences</taxon>
        <taxon>metagenomes</taxon>
        <taxon>ecological metagenomes</taxon>
    </lineage>
</organism>
<name>A0A6J6Q3B7_9ZZZZ</name>
<evidence type="ECO:0000256" key="3">
    <source>
        <dbReference type="ARBA" id="ARBA00001946"/>
    </source>
</evidence>
<evidence type="ECO:0000256" key="7">
    <source>
        <dbReference type="ARBA" id="ARBA00019179"/>
    </source>
</evidence>
<dbReference type="GO" id="GO:0003723">
    <property type="term" value="F:RNA binding"/>
    <property type="evidence" value="ECO:0007669"/>
    <property type="project" value="InterPro"/>
</dbReference>
<proteinExistence type="inferred from homology"/>
<dbReference type="EC" id="3.1.26.4" evidence="6"/>
<evidence type="ECO:0000259" key="14">
    <source>
        <dbReference type="PROSITE" id="PS51975"/>
    </source>
</evidence>
<dbReference type="EMBL" id="CAEZXV010000063">
    <property type="protein sequence ID" value="CAB4703625.1"/>
    <property type="molecule type" value="Genomic_DNA"/>
</dbReference>
<dbReference type="GO" id="GO:0032299">
    <property type="term" value="C:ribonuclease H2 complex"/>
    <property type="evidence" value="ECO:0007669"/>
    <property type="project" value="TreeGrafter"/>
</dbReference>
<accession>A0A6J6Q3B7</accession>
<evidence type="ECO:0000256" key="10">
    <source>
        <dbReference type="ARBA" id="ARBA00022723"/>
    </source>
</evidence>
<evidence type="ECO:0000313" key="15">
    <source>
        <dbReference type="EMBL" id="CAB4703625.1"/>
    </source>
</evidence>
<keyword evidence="12" id="KW-0378">Hydrolase</keyword>
<dbReference type="NCBIfam" id="NF000595">
    <property type="entry name" value="PRK00015.1-3"/>
    <property type="match status" value="1"/>
</dbReference>
<keyword evidence="9" id="KW-0540">Nuclease</keyword>
<sequence length="205" mass="22171">MKHIGKIESTLIASGIKEIAGVDEAGRGPCAGPLVVAAVILKDPFAVELERVRDSKELSEKLREELFDVVIEQAKAYAIIEISVEEIDSFGLHKSNLEGMRRAVNSLTTIPEYVLTDGYPIDGLAIPNLAVWKGDQVAISISAASILAKVYRDRIMVKLDSKYSGYGLAKHKGYITAAHTKALGELGVTAIHRKSFANIAALINK</sequence>
<dbReference type="Gene3D" id="3.30.420.10">
    <property type="entry name" value="Ribonuclease H-like superfamily/Ribonuclease H"/>
    <property type="match status" value="1"/>
</dbReference>
<evidence type="ECO:0000256" key="2">
    <source>
        <dbReference type="ARBA" id="ARBA00001936"/>
    </source>
</evidence>
<dbReference type="InterPro" id="IPR022898">
    <property type="entry name" value="RNase_HII"/>
</dbReference>
<evidence type="ECO:0000256" key="9">
    <source>
        <dbReference type="ARBA" id="ARBA00022722"/>
    </source>
</evidence>
<evidence type="ECO:0000256" key="11">
    <source>
        <dbReference type="ARBA" id="ARBA00022759"/>
    </source>
</evidence>
<reference evidence="15" key="1">
    <citation type="submission" date="2020-05" db="EMBL/GenBank/DDBJ databases">
        <authorList>
            <person name="Chiriac C."/>
            <person name="Salcher M."/>
            <person name="Ghai R."/>
            <person name="Kavagutti S V."/>
        </authorList>
    </citation>
    <scope>NUCLEOTIDE SEQUENCE</scope>
</reference>
<keyword evidence="11" id="KW-0255">Endonuclease</keyword>
<dbReference type="GO" id="GO:0043137">
    <property type="term" value="P:DNA replication, removal of RNA primer"/>
    <property type="evidence" value="ECO:0007669"/>
    <property type="project" value="TreeGrafter"/>
</dbReference>
<evidence type="ECO:0000256" key="1">
    <source>
        <dbReference type="ARBA" id="ARBA00000077"/>
    </source>
</evidence>
<comment type="similarity">
    <text evidence="5">Belongs to the RNase HII family.</text>
</comment>
<dbReference type="AlphaFoldDB" id="A0A6J6Q3B7"/>
<keyword evidence="13" id="KW-0464">Manganese</keyword>
<dbReference type="HAMAP" id="MF_00052_B">
    <property type="entry name" value="RNase_HII_B"/>
    <property type="match status" value="1"/>
</dbReference>
<keyword evidence="10" id="KW-0479">Metal-binding</keyword>
<dbReference type="PANTHER" id="PTHR10954:SF18">
    <property type="entry name" value="RIBONUCLEASE HII"/>
    <property type="match status" value="1"/>
</dbReference>
<dbReference type="CDD" id="cd07182">
    <property type="entry name" value="RNase_HII_bacteria_HII_like"/>
    <property type="match status" value="1"/>
</dbReference>
<dbReference type="SUPFAM" id="SSF53098">
    <property type="entry name" value="Ribonuclease H-like"/>
    <property type="match status" value="1"/>
</dbReference>
<keyword evidence="8" id="KW-0963">Cytoplasm</keyword>
<dbReference type="GO" id="GO:0004523">
    <property type="term" value="F:RNA-DNA hybrid ribonuclease activity"/>
    <property type="evidence" value="ECO:0007669"/>
    <property type="project" value="UniProtKB-EC"/>
</dbReference>
<dbReference type="Pfam" id="PF01351">
    <property type="entry name" value="RNase_HII"/>
    <property type="match status" value="1"/>
</dbReference>
<comment type="subcellular location">
    <subcellularLocation>
        <location evidence="4">Cytoplasm</location>
    </subcellularLocation>
</comment>
<evidence type="ECO:0000256" key="5">
    <source>
        <dbReference type="ARBA" id="ARBA00007383"/>
    </source>
</evidence>
<dbReference type="PROSITE" id="PS51975">
    <property type="entry name" value="RNASE_H_2"/>
    <property type="match status" value="1"/>
</dbReference>
<comment type="cofactor">
    <cofactor evidence="2">
        <name>Mn(2+)</name>
        <dbReference type="ChEBI" id="CHEBI:29035"/>
    </cofactor>
</comment>
<gene>
    <name evidence="15" type="ORF">UFOPK2598_00717</name>
</gene>
<evidence type="ECO:0000256" key="12">
    <source>
        <dbReference type="ARBA" id="ARBA00022801"/>
    </source>
</evidence>
<evidence type="ECO:0000256" key="6">
    <source>
        <dbReference type="ARBA" id="ARBA00012180"/>
    </source>
</evidence>
<dbReference type="InterPro" id="IPR036397">
    <property type="entry name" value="RNaseH_sf"/>
</dbReference>
<comment type="catalytic activity">
    <reaction evidence="1">
        <text>Endonucleolytic cleavage to 5'-phosphomonoester.</text>
        <dbReference type="EC" id="3.1.26.4"/>
    </reaction>
</comment>
<evidence type="ECO:0000256" key="13">
    <source>
        <dbReference type="ARBA" id="ARBA00023211"/>
    </source>
</evidence>
<dbReference type="PANTHER" id="PTHR10954">
    <property type="entry name" value="RIBONUCLEASE H2 SUBUNIT A"/>
    <property type="match status" value="1"/>
</dbReference>
<dbReference type="GO" id="GO:0005737">
    <property type="term" value="C:cytoplasm"/>
    <property type="evidence" value="ECO:0007669"/>
    <property type="project" value="UniProtKB-SubCell"/>
</dbReference>